<evidence type="ECO:0000259" key="1">
    <source>
        <dbReference type="Pfam" id="PF23961"/>
    </source>
</evidence>
<evidence type="ECO:0000313" key="2">
    <source>
        <dbReference type="EMBL" id="STY65232.1"/>
    </source>
</evidence>
<dbReference type="InterPro" id="IPR057087">
    <property type="entry name" value="Gp12-like"/>
</dbReference>
<protein>
    <recommendedName>
        <fullName evidence="1">Phage neck terminator protein gp12-like domain-containing protein</fullName>
    </recommendedName>
</protein>
<dbReference type="AlphaFoldDB" id="A0A378N9V6"/>
<dbReference type="Proteomes" id="UP000254031">
    <property type="component" value="Unassembled WGS sequence"/>
</dbReference>
<dbReference type="RefSeq" id="WP_115262417.1">
    <property type="nucleotide sequence ID" value="NZ_SMAC01000032.1"/>
</dbReference>
<organism evidence="2 3">
    <name type="scientific">Mannheimia haemolytica</name>
    <name type="common">Pasteurella haemolytica</name>
    <dbReference type="NCBI Taxonomy" id="75985"/>
    <lineage>
        <taxon>Bacteria</taxon>
        <taxon>Pseudomonadati</taxon>
        <taxon>Pseudomonadota</taxon>
        <taxon>Gammaproteobacteria</taxon>
        <taxon>Pasteurellales</taxon>
        <taxon>Pasteurellaceae</taxon>
        <taxon>Mannheimia</taxon>
    </lineage>
</organism>
<dbReference type="NCBIfam" id="NF047498">
    <property type="entry name" value="LIC_12616_fam"/>
    <property type="match status" value="1"/>
</dbReference>
<proteinExistence type="predicted"/>
<feature type="domain" description="Phage neck terminator protein gp12-like" evidence="1">
    <location>
        <begin position="12"/>
        <end position="161"/>
    </location>
</feature>
<gene>
    <name evidence="2" type="ORF">NCTC9380_00490</name>
</gene>
<name>A0A378N9V6_MANHA</name>
<accession>A0A378N9V6</accession>
<evidence type="ECO:0000313" key="3">
    <source>
        <dbReference type="Proteomes" id="UP000254031"/>
    </source>
</evidence>
<sequence>MAAEVTLNTTHNDIYREVRAYLLGLFHLEGDQVIRGYSNNAPLPNPPFILMNIIHEQALSTNAYDYSIDEGNVEVMQSLEIQMQLDFYGETSGEISRKFCTLWRNLYACERLERCQPLYCDEPKYLPFTNEASEYEERYMVTTYLTYNPVITHEQDFITNPRISIHSL</sequence>
<dbReference type="EMBL" id="UGPL01000006">
    <property type="protein sequence ID" value="STY65232.1"/>
    <property type="molecule type" value="Genomic_DNA"/>
</dbReference>
<dbReference type="Pfam" id="PF23961">
    <property type="entry name" value="Phage_tail_terminator_9"/>
    <property type="match status" value="1"/>
</dbReference>
<reference evidence="2 3" key="1">
    <citation type="submission" date="2018-06" db="EMBL/GenBank/DDBJ databases">
        <authorList>
            <consortium name="Pathogen Informatics"/>
            <person name="Doyle S."/>
        </authorList>
    </citation>
    <scope>NUCLEOTIDE SEQUENCE [LARGE SCALE GENOMIC DNA]</scope>
    <source>
        <strain evidence="2 3">NCTC9380</strain>
    </source>
</reference>